<feature type="region of interest" description="Disordered" evidence="1">
    <location>
        <begin position="55"/>
        <end position="123"/>
    </location>
</feature>
<feature type="compositionally biased region" description="Basic and acidic residues" evidence="1">
    <location>
        <begin position="79"/>
        <end position="123"/>
    </location>
</feature>
<sequence length="161" mass="17405">MYAFIGVIGFLAAIVFLIMGIVSKARKKPSTKRNFIIAVVAFIIFIGALSADPGTDDTQEASGTVSPSPSAATVSVDTSEEKAAEDKAAEEAKQKAAEEAKAKEEAEAKKKAEEEAKKPKLEVLEHNFESDEFTSYVTGIVQNNTDKEYSYVQIEINGYSD</sequence>
<dbReference type="EMBL" id="JACJVN010000007">
    <property type="protein sequence ID" value="MBB6675964.1"/>
    <property type="molecule type" value="Genomic_DNA"/>
</dbReference>
<keyword evidence="2" id="KW-0472">Membrane</keyword>
<accession>A0A841T3Q3</accession>
<dbReference type="InterPro" id="IPR047676">
    <property type="entry name" value="FxLYD_dom"/>
</dbReference>
<feature type="transmembrane region" description="Helical" evidence="2">
    <location>
        <begin position="6"/>
        <end position="23"/>
    </location>
</feature>
<dbReference type="Proteomes" id="UP000574133">
    <property type="component" value="Unassembled WGS sequence"/>
</dbReference>
<evidence type="ECO:0000256" key="1">
    <source>
        <dbReference type="SAM" id="MobiDB-lite"/>
    </source>
</evidence>
<reference evidence="3 4" key="1">
    <citation type="submission" date="2020-08" db="EMBL/GenBank/DDBJ databases">
        <title>Cohnella phylogeny.</title>
        <authorList>
            <person name="Dunlap C."/>
        </authorList>
    </citation>
    <scope>NUCLEOTIDE SEQUENCE [LARGE SCALE GENOMIC DNA]</scope>
    <source>
        <strain evidence="3 4">DSM 103658</strain>
    </source>
</reference>
<organism evidence="3 4">
    <name type="scientific">Cohnella lubricantis</name>
    <dbReference type="NCBI Taxonomy" id="2163172"/>
    <lineage>
        <taxon>Bacteria</taxon>
        <taxon>Bacillati</taxon>
        <taxon>Bacillota</taxon>
        <taxon>Bacilli</taxon>
        <taxon>Bacillales</taxon>
        <taxon>Paenibacillaceae</taxon>
        <taxon>Cohnella</taxon>
    </lineage>
</organism>
<name>A0A841T3Q3_9BACL</name>
<evidence type="ECO:0000256" key="2">
    <source>
        <dbReference type="SAM" id="Phobius"/>
    </source>
</evidence>
<feature type="transmembrane region" description="Helical" evidence="2">
    <location>
        <begin position="35"/>
        <end position="51"/>
    </location>
</feature>
<keyword evidence="2" id="KW-1133">Transmembrane helix</keyword>
<keyword evidence="4" id="KW-1185">Reference proteome</keyword>
<gene>
    <name evidence="3" type="ORF">H4Q31_01335</name>
</gene>
<feature type="compositionally biased region" description="Low complexity" evidence="1">
    <location>
        <begin position="64"/>
        <end position="76"/>
    </location>
</feature>
<dbReference type="AlphaFoldDB" id="A0A841T3Q3"/>
<evidence type="ECO:0000313" key="3">
    <source>
        <dbReference type="EMBL" id="MBB6675964.1"/>
    </source>
</evidence>
<keyword evidence="2" id="KW-0812">Transmembrane</keyword>
<protein>
    <submittedName>
        <fullName evidence="3">Uncharacterized protein</fullName>
    </submittedName>
</protein>
<evidence type="ECO:0000313" key="4">
    <source>
        <dbReference type="Proteomes" id="UP000574133"/>
    </source>
</evidence>
<comment type="caution">
    <text evidence="3">The sequence shown here is derived from an EMBL/GenBank/DDBJ whole genome shotgun (WGS) entry which is preliminary data.</text>
</comment>
<dbReference type="NCBIfam" id="NF038353">
    <property type="entry name" value="FxLYD_dom"/>
    <property type="match status" value="1"/>
</dbReference>
<proteinExistence type="predicted"/>
<dbReference type="RefSeq" id="WP_185177270.1">
    <property type="nucleotide sequence ID" value="NZ_CBCSEP010000012.1"/>
</dbReference>